<dbReference type="AlphaFoldDB" id="A0A8D9EUE7"/>
<proteinExistence type="predicted"/>
<feature type="chain" id="PRO_5034187572" evidence="1">
    <location>
        <begin position="27"/>
        <end position="108"/>
    </location>
</feature>
<evidence type="ECO:0000313" key="2">
    <source>
        <dbReference type="EMBL" id="CAG6764445.1"/>
    </source>
</evidence>
<reference evidence="2" key="1">
    <citation type="submission" date="2021-05" db="EMBL/GenBank/DDBJ databases">
        <authorList>
            <person name="Alioto T."/>
            <person name="Alioto T."/>
            <person name="Gomez Garrido J."/>
        </authorList>
    </citation>
    <scope>NUCLEOTIDE SEQUENCE</scope>
</reference>
<organism evidence="2">
    <name type="scientific">Cacopsylla melanoneura</name>
    <dbReference type="NCBI Taxonomy" id="428564"/>
    <lineage>
        <taxon>Eukaryota</taxon>
        <taxon>Metazoa</taxon>
        <taxon>Ecdysozoa</taxon>
        <taxon>Arthropoda</taxon>
        <taxon>Hexapoda</taxon>
        <taxon>Insecta</taxon>
        <taxon>Pterygota</taxon>
        <taxon>Neoptera</taxon>
        <taxon>Paraneoptera</taxon>
        <taxon>Hemiptera</taxon>
        <taxon>Sternorrhyncha</taxon>
        <taxon>Psylloidea</taxon>
        <taxon>Psyllidae</taxon>
        <taxon>Psyllinae</taxon>
        <taxon>Cacopsylla</taxon>
    </lineage>
</organism>
<accession>A0A8D9EUE7</accession>
<evidence type="ECO:0000256" key="1">
    <source>
        <dbReference type="SAM" id="SignalP"/>
    </source>
</evidence>
<feature type="signal peptide" evidence="1">
    <location>
        <begin position="1"/>
        <end position="26"/>
    </location>
</feature>
<dbReference type="EMBL" id="HBUF01565782">
    <property type="protein sequence ID" value="CAG6764445.1"/>
    <property type="molecule type" value="Transcribed_RNA"/>
</dbReference>
<keyword evidence="1" id="KW-0732">Signal</keyword>
<name>A0A8D9EUE7_9HEMI</name>
<protein>
    <submittedName>
        <fullName evidence="2">Uncharacterized protein</fullName>
    </submittedName>
</protein>
<sequence>MILMKMKTILKKMMMAVTKLLPWVQASPNQTAWCRESSPWPINKSIEDNNEVHDIEDNNDSNDRLYINAPQTPNSSLNTLLNIFFFLSFFPPPLPFPPSPFFLFFTFR</sequence>